<dbReference type="HOGENOM" id="CLU_037945_0_3_2"/>
<feature type="transmembrane region" description="Helical" evidence="8">
    <location>
        <begin position="105"/>
        <end position="125"/>
    </location>
</feature>
<dbReference type="InterPro" id="IPR049142">
    <property type="entry name" value="MS_channel_1st"/>
</dbReference>
<accession>E4NR66</accession>
<feature type="domain" description="Mechanosensitive ion channel MscS" evidence="9">
    <location>
        <begin position="195"/>
        <end position="258"/>
    </location>
</feature>
<dbReference type="InterPro" id="IPR023408">
    <property type="entry name" value="MscS_beta-dom_sf"/>
</dbReference>
<dbReference type="Pfam" id="PF21088">
    <property type="entry name" value="MS_channel_1st"/>
    <property type="match status" value="1"/>
</dbReference>
<dbReference type="Pfam" id="PF21082">
    <property type="entry name" value="MS_channel_3rd"/>
    <property type="match status" value="1"/>
</dbReference>
<proteinExistence type="inferred from homology"/>
<dbReference type="PANTHER" id="PTHR30221:SF20">
    <property type="entry name" value="SMALL-CONDUCTANCE MECHANOSENSITIVE CHANNEL"/>
    <property type="match status" value="1"/>
</dbReference>
<dbReference type="KEGG" id="hbo:Hbor_12130"/>
<evidence type="ECO:0000259" key="11">
    <source>
        <dbReference type="Pfam" id="PF21088"/>
    </source>
</evidence>
<dbReference type="GeneID" id="9993032"/>
<dbReference type="InterPro" id="IPR011066">
    <property type="entry name" value="MscS_channel_C_sf"/>
</dbReference>
<feature type="domain" description="Mechanosensitive ion channel MscS C-terminal" evidence="10">
    <location>
        <begin position="264"/>
        <end position="349"/>
    </location>
</feature>
<sequence>MALTPILLQGGVSALSELAEAVPSFTGRALVTGAVIFFVTALLAKSDELHDYDLPGIPSALWSLLVSLTTMTLATAAAAVIVGVWGQAEAVASVFEGYDLGYDSFVKLGLSVLLVVGAYTMTGLVRRLVDEVTAARPAVSQHQREIAFRIAQVFLYAFTIAIVLAIWEVNLSGILVGAGFLGIVVGMAARQTLGALLAGFVLMFSRPFEIGDWIEVGDHEGIVTDITIVNTRIQTFDGEYVMVPNDVVSSESLINRSRKGRLRIEVEVGVDYDADPERAAELALEAVEELDDPLNVPTPQVVLKQFADSAIILGIRVWIDRPSARRKWRTQTAVIAAVKDAFESADIKIPFPQRELMARQEADGFVVAGDERESEHRRQTEPTPDGGSDDA</sequence>
<comment type="subcellular location">
    <subcellularLocation>
        <location evidence="1">Cell membrane</location>
        <topology evidence="1">Multi-pass membrane protein</topology>
    </subcellularLocation>
</comment>
<dbReference type="OrthoDB" id="31543at2157"/>
<evidence type="ECO:0000256" key="3">
    <source>
        <dbReference type="ARBA" id="ARBA00022475"/>
    </source>
</evidence>
<dbReference type="Gene3D" id="2.30.30.60">
    <property type="match status" value="1"/>
</dbReference>
<dbReference type="Gene3D" id="1.10.287.1260">
    <property type="match status" value="1"/>
</dbReference>
<dbReference type="EMBL" id="CP001690">
    <property type="protein sequence ID" value="ADQ66802.1"/>
    <property type="molecule type" value="Genomic_DNA"/>
</dbReference>
<evidence type="ECO:0000256" key="7">
    <source>
        <dbReference type="SAM" id="MobiDB-lite"/>
    </source>
</evidence>
<dbReference type="GO" id="GO:0005886">
    <property type="term" value="C:plasma membrane"/>
    <property type="evidence" value="ECO:0007669"/>
    <property type="project" value="UniProtKB-SubCell"/>
</dbReference>
<dbReference type="PATRIC" id="fig|469382.19.peg.705"/>
<feature type="transmembrane region" description="Helical" evidence="8">
    <location>
        <begin position="173"/>
        <end position="204"/>
    </location>
</feature>
<reference evidence="12 14" key="1">
    <citation type="journal article" date="2009" name="Stand. Genomic Sci.">
        <title>Complete genome sequence of Halogeometricum borinquense type strain (PR3).</title>
        <authorList>
            <person name="Malfatti S."/>
            <person name="Tindall B.J."/>
            <person name="Schneider S."/>
            <person name="Fahnrich R."/>
            <person name="Lapidus A."/>
            <person name="Labuttii K."/>
            <person name="Copeland A."/>
            <person name="Glavina Del Rio T."/>
            <person name="Nolan M."/>
            <person name="Chen F."/>
            <person name="Lucas S."/>
            <person name="Tice H."/>
            <person name="Cheng J.F."/>
            <person name="Bruce D."/>
            <person name="Goodwin L."/>
            <person name="Pitluck S."/>
            <person name="Anderson I."/>
            <person name="Pati A."/>
            <person name="Ivanova N."/>
            <person name="Mavromatis K."/>
            <person name="Chen A."/>
            <person name="Palaniappan K."/>
            <person name="D'haeseleer P."/>
            <person name="Goker M."/>
            <person name="Bristow J."/>
            <person name="Eisen J.A."/>
            <person name="Markowitz V."/>
            <person name="Hugenholtz P."/>
            <person name="Kyrpides N.C."/>
            <person name="Klenk H.P."/>
            <person name="Chain P."/>
        </authorList>
    </citation>
    <scope>NUCLEOTIDE SEQUENCE [LARGE SCALE GENOMIC DNA]</scope>
    <source>
        <strain evidence="14">ATCC 700274 / DSM 11551 / JCM 10706 / KCTC 4070 / PR3</strain>
        <strain evidence="12">PR 3</strain>
    </source>
</reference>
<evidence type="ECO:0000256" key="6">
    <source>
        <dbReference type="ARBA" id="ARBA00023136"/>
    </source>
</evidence>
<keyword evidence="3" id="KW-1003">Cell membrane</keyword>
<dbReference type="eggNOG" id="arCOG01568">
    <property type="taxonomic scope" value="Archaea"/>
</dbReference>
<evidence type="ECO:0000313" key="13">
    <source>
        <dbReference type="EMBL" id="ELY30310.1"/>
    </source>
</evidence>
<dbReference type="Proteomes" id="UP000011585">
    <property type="component" value="Unassembled WGS sequence"/>
</dbReference>
<dbReference type="InterPro" id="IPR011014">
    <property type="entry name" value="MscS_channel_TM-2"/>
</dbReference>
<keyword evidence="5 8" id="KW-1133">Transmembrane helix</keyword>
<dbReference type="Gene3D" id="3.30.70.100">
    <property type="match status" value="1"/>
</dbReference>
<name>E4NR66_HALBP</name>
<keyword evidence="4 8" id="KW-0812">Transmembrane</keyword>
<feature type="transmembrane region" description="Helical" evidence="8">
    <location>
        <begin position="146"/>
        <end position="167"/>
    </location>
</feature>
<reference evidence="13 15" key="2">
    <citation type="journal article" date="2014" name="PLoS Genet.">
        <title>Phylogenetically driven sequencing of extremely halophilic archaea reveals strategies for static and dynamic osmo-response.</title>
        <authorList>
            <person name="Becker E.A."/>
            <person name="Seitzer P.M."/>
            <person name="Tritt A."/>
            <person name="Larsen D."/>
            <person name="Krusor M."/>
            <person name="Yao A.I."/>
            <person name="Wu D."/>
            <person name="Madern D."/>
            <person name="Eisen J.A."/>
            <person name="Darling A.E."/>
            <person name="Facciotti M.T."/>
        </authorList>
    </citation>
    <scope>NUCLEOTIDE SEQUENCE [LARGE SCALE GENOMIC DNA]</scope>
    <source>
        <strain evidence="13 15">DSM 11551</strain>
    </source>
</reference>
<evidence type="ECO:0000256" key="1">
    <source>
        <dbReference type="ARBA" id="ARBA00004651"/>
    </source>
</evidence>
<dbReference type="InterPro" id="IPR006686">
    <property type="entry name" value="MscS_channel_CS"/>
</dbReference>
<gene>
    <name evidence="12" type="ordered locus">Hbor_12130</name>
    <name evidence="13" type="ORF">C499_03553</name>
</gene>
<dbReference type="SUPFAM" id="SSF50182">
    <property type="entry name" value="Sm-like ribonucleoproteins"/>
    <property type="match status" value="1"/>
</dbReference>
<comment type="similarity">
    <text evidence="2">Belongs to the MscS (TC 1.A.23) family.</text>
</comment>
<dbReference type="STRING" id="469382.Hbor_12130"/>
<dbReference type="InterPro" id="IPR010920">
    <property type="entry name" value="LSM_dom_sf"/>
</dbReference>
<feature type="transmembrane region" description="Helical" evidence="8">
    <location>
        <begin position="24"/>
        <end position="44"/>
    </location>
</feature>
<dbReference type="Pfam" id="PF00924">
    <property type="entry name" value="MS_channel_2nd"/>
    <property type="match status" value="1"/>
</dbReference>
<dbReference type="SUPFAM" id="SSF82861">
    <property type="entry name" value="Mechanosensitive channel protein MscS (YggB), transmembrane region"/>
    <property type="match status" value="1"/>
</dbReference>
<evidence type="ECO:0000256" key="2">
    <source>
        <dbReference type="ARBA" id="ARBA00008017"/>
    </source>
</evidence>
<evidence type="ECO:0000313" key="15">
    <source>
        <dbReference type="Proteomes" id="UP000011585"/>
    </source>
</evidence>
<evidence type="ECO:0000256" key="4">
    <source>
        <dbReference type="ARBA" id="ARBA00022692"/>
    </source>
</evidence>
<dbReference type="SUPFAM" id="SSF82689">
    <property type="entry name" value="Mechanosensitive channel protein MscS (YggB), C-terminal domain"/>
    <property type="match status" value="1"/>
</dbReference>
<dbReference type="InterPro" id="IPR049278">
    <property type="entry name" value="MS_channel_C"/>
</dbReference>
<dbReference type="EMBL" id="AOHT01000010">
    <property type="protein sequence ID" value="ELY30310.1"/>
    <property type="molecule type" value="Genomic_DNA"/>
</dbReference>
<feature type="compositionally biased region" description="Basic and acidic residues" evidence="7">
    <location>
        <begin position="369"/>
        <end position="380"/>
    </location>
</feature>
<dbReference type="Proteomes" id="UP000006663">
    <property type="component" value="Chromosome"/>
</dbReference>
<feature type="domain" description="Mechanosensitive ion channel transmembrane helices 2/3" evidence="11">
    <location>
        <begin position="153"/>
        <end position="189"/>
    </location>
</feature>
<protein>
    <submittedName>
        <fullName evidence="12">Small-conductance mechanosensitive channel</fullName>
    </submittedName>
</protein>
<dbReference type="AlphaFoldDB" id="E4NR66"/>
<evidence type="ECO:0000313" key="14">
    <source>
        <dbReference type="Proteomes" id="UP000006663"/>
    </source>
</evidence>
<evidence type="ECO:0000313" key="12">
    <source>
        <dbReference type="EMBL" id="ADQ66802.1"/>
    </source>
</evidence>
<keyword evidence="14" id="KW-1185">Reference proteome</keyword>
<organism evidence="12 14">
    <name type="scientific">Halogeometricum borinquense (strain ATCC 700274 / DSM 11551 / JCM 10706 / KCTC 4070 / PR3)</name>
    <dbReference type="NCBI Taxonomy" id="469382"/>
    <lineage>
        <taxon>Archaea</taxon>
        <taxon>Methanobacteriati</taxon>
        <taxon>Methanobacteriota</taxon>
        <taxon>Stenosarchaea group</taxon>
        <taxon>Halobacteria</taxon>
        <taxon>Halobacteriales</taxon>
        <taxon>Haloferacaceae</taxon>
        <taxon>Halogeometricum</taxon>
    </lineage>
</organism>
<evidence type="ECO:0000259" key="10">
    <source>
        <dbReference type="Pfam" id="PF21082"/>
    </source>
</evidence>
<feature type="region of interest" description="Disordered" evidence="7">
    <location>
        <begin position="360"/>
        <end position="391"/>
    </location>
</feature>
<evidence type="ECO:0000259" key="9">
    <source>
        <dbReference type="Pfam" id="PF00924"/>
    </source>
</evidence>
<evidence type="ECO:0000256" key="5">
    <source>
        <dbReference type="ARBA" id="ARBA00022989"/>
    </source>
</evidence>
<evidence type="ECO:0000256" key="8">
    <source>
        <dbReference type="SAM" id="Phobius"/>
    </source>
</evidence>
<dbReference type="PANTHER" id="PTHR30221">
    <property type="entry name" value="SMALL-CONDUCTANCE MECHANOSENSITIVE CHANNEL"/>
    <property type="match status" value="1"/>
</dbReference>
<dbReference type="InterPro" id="IPR045275">
    <property type="entry name" value="MscS_archaea/bacteria_type"/>
</dbReference>
<keyword evidence="6 8" id="KW-0472">Membrane</keyword>
<dbReference type="GO" id="GO:0008381">
    <property type="term" value="F:mechanosensitive monoatomic ion channel activity"/>
    <property type="evidence" value="ECO:0007669"/>
    <property type="project" value="InterPro"/>
</dbReference>
<feature type="transmembrane region" description="Helical" evidence="8">
    <location>
        <begin position="64"/>
        <end position="85"/>
    </location>
</feature>
<dbReference type="PROSITE" id="PS01246">
    <property type="entry name" value="UPF0003"/>
    <property type="match status" value="1"/>
</dbReference>
<dbReference type="InterPro" id="IPR006685">
    <property type="entry name" value="MscS_channel_2nd"/>
</dbReference>
<dbReference type="RefSeq" id="WP_006054028.1">
    <property type="nucleotide sequence ID" value="NC_014729.1"/>
</dbReference>